<dbReference type="OrthoDB" id="2922289at2759"/>
<dbReference type="KEGG" id="chig:CH63R_14426"/>
<organism evidence="2 3">
    <name type="scientific">Colletotrichum higginsianum (strain IMI 349063)</name>
    <name type="common">Crucifer anthracnose fungus</name>
    <dbReference type="NCBI Taxonomy" id="759273"/>
    <lineage>
        <taxon>Eukaryota</taxon>
        <taxon>Fungi</taxon>
        <taxon>Dikarya</taxon>
        <taxon>Ascomycota</taxon>
        <taxon>Pezizomycotina</taxon>
        <taxon>Sordariomycetes</taxon>
        <taxon>Hypocreomycetidae</taxon>
        <taxon>Glomerellales</taxon>
        <taxon>Glomerellaceae</taxon>
        <taxon>Colletotrichum</taxon>
        <taxon>Colletotrichum destructivum species complex</taxon>
    </lineage>
</organism>
<protein>
    <submittedName>
        <fullName evidence="2">Uncharacterized protein</fullName>
    </submittedName>
</protein>
<dbReference type="Proteomes" id="UP000092177">
    <property type="component" value="Chromosome 11"/>
</dbReference>
<dbReference type="PANTHER" id="PTHR40788:SF2">
    <property type="entry name" value="CLR5 DOMAIN-CONTAINING PROTEIN"/>
    <property type="match status" value="1"/>
</dbReference>
<dbReference type="VEuPathDB" id="FungiDB:CH63R_14426"/>
<sequence length="772" mass="87636">MAQMFGAPVPFKSPADVRRDAQQLSVSILSSYQTLQAILARHEATIQQRWSRKKRHQRLDTLTRAWGHGMPTVHRPDFEAFRKESNRQVHNSTVARDCYVWPYINEEDLVKPKSLLLLLHARGHNHPSEFAGADFEAMHLGVITKKIIPVFLNEYVMILHGARNAKEYGKLLAWSEHPDAFDWMCSRKQFMPGEGLVVLEAQQRLLGFLVKCCEHILHDVPSTMLTTGAIPLELGHQLKSDNEKGGFASLTVMAAEAPYRPPARLDFNRIESLLRARLEVAKDHVWALREDPGYFAEQLAEAKEHRQEMLKDLNGDTHPSLAHPRQHVFWGRVIKSCIIAANLELEAYSQLHRQAKELQQLHTKYAQSLSPTEDLPGEFLGPILKFRHYLNQTAKGPMQELKQKVVASPPMRRFFVREPPVSITTSMIQVRSKSGVKMSKTESHLIWLLRTLWDDGQDLFFVGLPLLLDELERLLQAEPQAKELVSAQVARDIGNLSILSQCINQLEMYHPWARGFESMMVDREAGIRQEFTERTKPWARMLAALDEKNLHRVAELGNPSGNKFAYPSEKRRNKENTEALRQAESNLDDFWAAIDRLLYDGCGSLKGTALESVLSQQRSLQRTPEWVQQPDGATIETQQHRSTQAVVESIYKPLSTLYFELPGRHQGGSEQTPIPPKRKTKTKSATAEETPQGNTAGLRTIASDDATVPLIQVDARALKVFRALFFDPAVTSTPGEVQWKDFLYAMTSTVSRASPVWESSIRRSKAARQEVE</sequence>
<accession>A0A1B7XQT5</accession>
<dbReference type="AlphaFoldDB" id="A0A1B7XQT5"/>
<reference evidence="3" key="1">
    <citation type="journal article" date="2017" name="BMC Genomics">
        <title>Gapless genome assembly of Colletotrichum higginsianum reveals chromosome structure and association of transposable elements with secondary metabolite gene clusters.</title>
        <authorList>
            <person name="Dallery J.-F."/>
            <person name="Lapalu N."/>
            <person name="Zampounis A."/>
            <person name="Pigne S."/>
            <person name="Luyten I."/>
            <person name="Amselem J."/>
            <person name="Wittenberg A.H.J."/>
            <person name="Zhou S."/>
            <person name="de Queiroz M.V."/>
            <person name="Robin G.P."/>
            <person name="Auger A."/>
            <person name="Hainaut M."/>
            <person name="Henrissat B."/>
            <person name="Kim K.-T."/>
            <person name="Lee Y.-H."/>
            <person name="Lespinet O."/>
            <person name="Schwartz D.C."/>
            <person name="Thon M.R."/>
            <person name="O'Connell R.J."/>
        </authorList>
    </citation>
    <scope>NUCLEOTIDE SEQUENCE [LARGE SCALE GENOMIC DNA]</scope>
    <source>
        <strain evidence="3">IMI 349063</strain>
    </source>
</reference>
<proteinExistence type="predicted"/>
<dbReference type="GeneID" id="28873507"/>
<gene>
    <name evidence="2" type="ORF">CH63R_14426</name>
</gene>
<evidence type="ECO:0000313" key="2">
    <source>
        <dbReference type="EMBL" id="OBR02125.1"/>
    </source>
</evidence>
<comment type="caution">
    <text evidence="2">The sequence shown here is derived from an EMBL/GenBank/DDBJ whole genome shotgun (WGS) entry which is preliminary data.</text>
</comment>
<dbReference type="RefSeq" id="XP_018150643.1">
    <property type="nucleotide sequence ID" value="XM_018309400.1"/>
</dbReference>
<feature type="region of interest" description="Disordered" evidence="1">
    <location>
        <begin position="662"/>
        <end position="697"/>
    </location>
</feature>
<evidence type="ECO:0000256" key="1">
    <source>
        <dbReference type="SAM" id="MobiDB-lite"/>
    </source>
</evidence>
<dbReference type="EMBL" id="LTAN01000011">
    <property type="protein sequence ID" value="OBR02125.1"/>
    <property type="molecule type" value="Genomic_DNA"/>
</dbReference>
<dbReference type="PANTHER" id="PTHR40788">
    <property type="entry name" value="CLR5 DOMAIN-CONTAINING PROTEIN-RELATED"/>
    <property type="match status" value="1"/>
</dbReference>
<name>A0A1B7XQT5_COLHI</name>
<evidence type="ECO:0000313" key="3">
    <source>
        <dbReference type="Proteomes" id="UP000092177"/>
    </source>
</evidence>
<keyword evidence="3" id="KW-1185">Reference proteome</keyword>